<organism evidence="1">
    <name type="scientific">Arundo donax</name>
    <name type="common">Giant reed</name>
    <name type="synonym">Donax arundinaceus</name>
    <dbReference type="NCBI Taxonomy" id="35708"/>
    <lineage>
        <taxon>Eukaryota</taxon>
        <taxon>Viridiplantae</taxon>
        <taxon>Streptophyta</taxon>
        <taxon>Embryophyta</taxon>
        <taxon>Tracheophyta</taxon>
        <taxon>Spermatophyta</taxon>
        <taxon>Magnoliopsida</taxon>
        <taxon>Liliopsida</taxon>
        <taxon>Poales</taxon>
        <taxon>Poaceae</taxon>
        <taxon>PACMAD clade</taxon>
        <taxon>Arundinoideae</taxon>
        <taxon>Arundineae</taxon>
        <taxon>Arundo</taxon>
    </lineage>
</organism>
<evidence type="ECO:0000313" key="1">
    <source>
        <dbReference type="EMBL" id="JAD44781.1"/>
    </source>
</evidence>
<protein>
    <submittedName>
        <fullName evidence="1">Uncharacterized protein</fullName>
    </submittedName>
</protein>
<reference evidence="1" key="1">
    <citation type="submission" date="2014-09" db="EMBL/GenBank/DDBJ databases">
        <authorList>
            <person name="Magalhaes I.L.F."/>
            <person name="Oliveira U."/>
            <person name="Santos F.R."/>
            <person name="Vidigal T.H.D.A."/>
            <person name="Brescovit A.D."/>
            <person name="Santos A.J."/>
        </authorList>
    </citation>
    <scope>NUCLEOTIDE SEQUENCE</scope>
    <source>
        <tissue evidence="1">Shoot tissue taken approximately 20 cm above the soil surface</tissue>
    </source>
</reference>
<sequence length="14" mass="1715">MFYDKQNELLLVTT</sequence>
<reference evidence="1" key="2">
    <citation type="journal article" date="2015" name="Data Brief">
        <title>Shoot transcriptome of the giant reed, Arundo donax.</title>
        <authorList>
            <person name="Barrero R.A."/>
            <person name="Guerrero F.D."/>
            <person name="Moolhuijzen P."/>
            <person name="Goolsby J.A."/>
            <person name="Tidwell J."/>
            <person name="Bellgard S.E."/>
            <person name="Bellgard M.I."/>
        </authorList>
    </citation>
    <scope>NUCLEOTIDE SEQUENCE</scope>
    <source>
        <tissue evidence="1">Shoot tissue taken approximately 20 cm above the soil surface</tissue>
    </source>
</reference>
<proteinExistence type="predicted"/>
<name>A0A0A9A108_ARUDO</name>
<accession>A0A0A9A108</accession>
<dbReference type="EMBL" id="GBRH01253114">
    <property type="protein sequence ID" value="JAD44781.1"/>
    <property type="molecule type" value="Transcribed_RNA"/>
</dbReference>